<comment type="caution">
    <text evidence="6">Lacks conserved residue(s) required for the propagation of feature annotation.</text>
</comment>
<dbReference type="Gene3D" id="2.10.25.10">
    <property type="entry name" value="Laminin"/>
    <property type="match status" value="1"/>
</dbReference>
<sequence>MSTYPRSNHVIEEGVWHRVLATWQGGRASLRVNQDPPVSCEAPGPPTTLTLNTPLYLGGFKLWYMVNRESGILVGLDGALQRLLVNGVVYDRLTEAAIEQKGVTLYKGPPCHPNPCHNSAICVPLLNEFFCKCSFMFVGRLCDQANFYGTGFGIPFLSLIGSFSLSSSNEFLNNTLNR</sequence>
<dbReference type="InterPro" id="IPR001791">
    <property type="entry name" value="Laminin_G"/>
</dbReference>
<dbReference type="PROSITE" id="PS50026">
    <property type="entry name" value="EGF_3"/>
    <property type="match status" value="1"/>
</dbReference>
<dbReference type="PROSITE" id="PS00022">
    <property type="entry name" value="EGF_1"/>
    <property type="match status" value="1"/>
</dbReference>
<dbReference type="Gene3D" id="2.60.120.200">
    <property type="match status" value="1"/>
</dbReference>
<feature type="domain" description="EGF-like" evidence="8">
    <location>
        <begin position="107"/>
        <end position="143"/>
    </location>
</feature>
<dbReference type="InterPro" id="IPR050372">
    <property type="entry name" value="Neurexin-related_CASP"/>
</dbReference>
<name>A0AAN8ZX03_HALRR</name>
<evidence type="ECO:0000256" key="1">
    <source>
        <dbReference type="ARBA" id="ARBA00022536"/>
    </source>
</evidence>
<accession>A0AAN8ZX03</accession>
<dbReference type="PANTHER" id="PTHR15036">
    <property type="entry name" value="PIKACHURIN-LIKE PROTEIN"/>
    <property type="match status" value="1"/>
</dbReference>
<keyword evidence="10" id="KW-1185">Reference proteome</keyword>
<proteinExistence type="predicted"/>
<dbReference type="PANTHER" id="PTHR15036:SF85">
    <property type="entry name" value="SP2353, ISOFORM A"/>
    <property type="match status" value="1"/>
</dbReference>
<feature type="disulfide bond" evidence="6">
    <location>
        <begin position="133"/>
        <end position="142"/>
    </location>
</feature>
<dbReference type="AlphaFoldDB" id="A0AAN8ZX03"/>
<evidence type="ECO:0008006" key="11">
    <source>
        <dbReference type="Google" id="ProtNLM"/>
    </source>
</evidence>
<gene>
    <name evidence="9" type="ORF">SK128_005930</name>
</gene>
<dbReference type="Proteomes" id="UP001381693">
    <property type="component" value="Unassembled WGS sequence"/>
</dbReference>
<keyword evidence="5" id="KW-0325">Glycoprotein</keyword>
<evidence type="ECO:0000313" key="10">
    <source>
        <dbReference type="Proteomes" id="UP001381693"/>
    </source>
</evidence>
<keyword evidence="1 6" id="KW-0245">EGF-like domain</keyword>
<evidence type="ECO:0000256" key="4">
    <source>
        <dbReference type="ARBA" id="ARBA00023157"/>
    </source>
</evidence>
<evidence type="ECO:0000256" key="6">
    <source>
        <dbReference type="PROSITE-ProRule" id="PRU00076"/>
    </source>
</evidence>
<protein>
    <recommendedName>
        <fullName evidence="11">Laminin G domain-containing protein</fullName>
    </recommendedName>
</protein>
<evidence type="ECO:0000259" key="8">
    <source>
        <dbReference type="PROSITE" id="PS50026"/>
    </source>
</evidence>
<dbReference type="CDD" id="cd00054">
    <property type="entry name" value="EGF_CA"/>
    <property type="match status" value="1"/>
</dbReference>
<feature type="domain" description="Laminin G" evidence="7">
    <location>
        <begin position="1"/>
        <end position="111"/>
    </location>
</feature>
<dbReference type="InterPro" id="IPR000742">
    <property type="entry name" value="EGF"/>
</dbReference>
<dbReference type="SUPFAM" id="SSF49899">
    <property type="entry name" value="Concanavalin A-like lectins/glucanases"/>
    <property type="match status" value="1"/>
</dbReference>
<dbReference type="Pfam" id="PF00054">
    <property type="entry name" value="Laminin_G_1"/>
    <property type="match status" value="1"/>
</dbReference>
<dbReference type="GO" id="GO:0016020">
    <property type="term" value="C:membrane"/>
    <property type="evidence" value="ECO:0007669"/>
    <property type="project" value="UniProtKB-SubCell"/>
</dbReference>
<evidence type="ECO:0000256" key="2">
    <source>
        <dbReference type="ARBA" id="ARBA00022729"/>
    </source>
</evidence>
<keyword evidence="2" id="KW-0732">Signal</keyword>
<dbReference type="Pfam" id="PF00008">
    <property type="entry name" value="EGF"/>
    <property type="match status" value="1"/>
</dbReference>
<comment type="caution">
    <text evidence="9">The sequence shown here is derived from an EMBL/GenBank/DDBJ whole genome shotgun (WGS) entry which is preliminary data.</text>
</comment>
<dbReference type="FunFam" id="2.10.25.10:FF:000173">
    <property type="entry name" value="Neurogenic locus notch protein 2"/>
    <property type="match status" value="1"/>
</dbReference>
<keyword evidence="3" id="KW-0677">Repeat</keyword>
<dbReference type="SUPFAM" id="SSF57196">
    <property type="entry name" value="EGF/Laminin"/>
    <property type="match status" value="1"/>
</dbReference>
<evidence type="ECO:0000313" key="9">
    <source>
        <dbReference type="EMBL" id="KAK7071856.1"/>
    </source>
</evidence>
<dbReference type="CDD" id="cd00110">
    <property type="entry name" value="LamG"/>
    <property type="match status" value="1"/>
</dbReference>
<evidence type="ECO:0000256" key="3">
    <source>
        <dbReference type="ARBA" id="ARBA00022737"/>
    </source>
</evidence>
<dbReference type="InterPro" id="IPR013320">
    <property type="entry name" value="ConA-like_dom_sf"/>
</dbReference>
<keyword evidence="4 6" id="KW-1015">Disulfide bond</keyword>
<dbReference type="EMBL" id="JAXCGZ010013872">
    <property type="protein sequence ID" value="KAK7071856.1"/>
    <property type="molecule type" value="Genomic_DNA"/>
</dbReference>
<dbReference type="PROSITE" id="PS50025">
    <property type="entry name" value="LAM_G_DOMAIN"/>
    <property type="match status" value="1"/>
</dbReference>
<organism evidence="9 10">
    <name type="scientific">Halocaridina rubra</name>
    <name type="common">Hawaiian red shrimp</name>
    <dbReference type="NCBI Taxonomy" id="373956"/>
    <lineage>
        <taxon>Eukaryota</taxon>
        <taxon>Metazoa</taxon>
        <taxon>Ecdysozoa</taxon>
        <taxon>Arthropoda</taxon>
        <taxon>Crustacea</taxon>
        <taxon>Multicrustacea</taxon>
        <taxon>Malacostraca</taxon>
        <taxon>Eumalacostraca</taxon>
        <taxon>Eucarida</taxon>
        <taxon>Decapoda</taxon>
        <taxon>Pleocyemata</taxon>
        <taxon>Caridea</taxon>
        <taxon>Atyoidea</taxon>
        <taxon>Atyidae</taxon>
        <taxon>Halocaridina</taxon>
    </lineage>
</organism>
<evidence type="ECO:0000256" key="5">
    <source>
        <dbReference type="ARBA" id="ARBA00023180"/>
    </source>
</evidence>
<evidence type="ECO:0000259" key="7">
    <source>
        <dbReference type="PROSITE" id="PS50025"/>
    </source>
</evidence>
<reference evidence="9 10" key="1">
    <citation type="submission" date="2023-11" db="EMBL/GenBank/DDBJ databases">
        <title>Halocaridina rubra genome assembly.</title>
        <authorList>
            <person name="Smith C."/>
        </authorList>
    </citation>
    <scope>NUCLEOTIDE SEQUENCE [LARGE SCALE GENOMIC DNA]</scope>
    <source>
        <strain evidence="9">EP-1</strain>
        <tissue evidence="9">Whole</tissue>
    </source>
</reference>